<feature type="coiled-coil region" evidence="2">
    <location>
        <begin position="103"/>
        <end position="130"/>
    </location>
</feature>
<name>A0A8B6HL24_MYTGA</name>
<dbReference type="PANTHER" id="PTHR21694">
    <property type="entry name" value="COILED-COIL DOMAIN-CONTAINING PROTEIN 63"/>
    <property type="match status" value="1"/>
</dbReference>
<feature type="domain" description="ODAD1 central coiled coil region" evidence="4">
    <location>
        <begin position="145"/>
        <end position="427"/>
    </location>
</feature>
<accession>A0A8B6HL24</accession>
<comment type="caution">
    <text evidence="5">The sequence shown here is derived from an EMBL/GenBank/DDBJ whole genome shotgun (WGS) entry which is preliminary data.</text>
</comment>
<dbReference type="EMBL" id="UYJE01010201">
    <property type="protein sequence ID" value="VDI80720.1"/>
    <property type="molecule type" value="Genomic_DNA"/>
</dbReference>
<dbReference type="AlphaFoldDB" id="A0A8B6HL24"/>
<dbReference type="Pfam" id="PF21773">
    <property type="entry name" value="ODAD1_CC"/>
    <property type="match status" value="1"/>
</dbReference>
<feature type="coiled-coil region" evidence="2">
    <location>
        <begin position="333"/>
        <end position="367"/>
    </location>
</feature>
<evidence type="ECO:0000256" key="3">
    <source>
        <dbReference type="SAM" id="MobiDB-lite"/>
    </source>
</evidence>
<evidence type="ECO:0000256" key="2">
    <source>
        <dbReference type="SAM" id="Coils"/>
    </source>
</evidence>
<feature type="region of interest" description="Disordered" evidence="3">
    <location>
        <begin position="530"/>
        <end position="551"/>
    </location>
</feature>
<keyword evidence="6" id="KW-1185">Reference proteome</keyword>
<evidence type="ECO:0000256" key="1">
    <source>
        <dbReference type="ARBA" id="ARBA00023054"/>
    </source>
</evidence>
<sequence>MGRGTANKESGDELSDEVSQASELAKLQRQLRVMENDRRSYAEEAQNYLRKQQSEIANLSKENLDMRTVLKLAQSDKNENKDLDDTEKLFNLIESLDYYNNSIKLEKMRVNELDNEILKAERKIANQRKNNGSNTEIITEKNILKKIHVMENRLNKATVKFNNQLAVNGHLRKEIDHLRQERSVFDNLYKKISKELNETTKKMNDVISKASVAYEERDEAQTKMIALKERSEKDIAQHESEMKDLQRVIHHDNKLKEFFNAKSNDRALYKEEEEAKKSKNSKDKDTDAENVQIQTFEEAIDKIKEATGETDIETIVDNFIKKEDENFALYNYVNELNDEVEHLQREIDEMNKEIKRIEADGIKQEDERIKVLQELEIRGDKITKETEQGNKKLVEINKTLDQLKSGVLHLFGAIDCDPSSIKDMLGSEKGVTNKNIMKYMGIIEGKTMDYLQKHEYNEMKKNPPPPEKKDKKGEPTTPSTQMTKVTEPPPISINPPSAADDEELEIPEEQTELRPLTHEELKLIAQRNIGKRVNTLAVPSPTKAAKSPRAT</sequence>
<feature type="region of interest" description="Disordered" evidence="3">
    <location>
        <begin position="457"/>
        <end position="517"/>
    </location>
</feature>
<dbReference type="PANTHER" id="PTHR21694:SF18">
    <property type="entry name" value="COILED-COIL DOMAIN-CONTAINING PROTEIN 63"/>
    <property type="match status" value="1"/>
</dbReference>
<evidence type="ECO:0000313" key="5">
    <source>
        <dbReference type="EMBL" id="VDI80720.1"/>
    </source>
</evidence>
<organism evidence="5 6">
    <name type="scientific">Mytilus galloprovincialis</name>
    <name type="common">Mediterranean mussel</name>
    <dbReference type="NCBI Taxonomy" id="29158"/>
    <lineage>
        <taxon>Eukaryota</taxon>
        <taxon>Metazoa</taxon>
        <taxon>Spiralia</taxon>
        <taxon>Lophotrochozoa</taxon>
        <taxon>Mollusca</taxon>
        <taxon>Bivalvia</taxon>
        <taxon>Autobranchia</taxon>
        <taxon>Pteriomorphia</taxon>
        <taxon>Mytilida</taxon>
        <taxon>Mytiloidea</taxon>
        <taxon>Mytilidae</taxon>
        <taxon>Mytilinae</taxon>
        <taxon>Mytilus</taxon>
    </lineage>
</organism>
<evidence type="ECO:0000259" key="4">
    <source>
        <dbReference type="Pfam" id="PF21773"/>
    </source>
</evidence>
<evidence type="ECO:0000313" key="6">
    <source>
        <dbReference type="Proteomes" id="UP000596742"/>
    </source>
</evidence>
<proteinExistence type="predicted"/>
<dbReference type="InterPro" id="IPR049258">
    <property type="entry name" value="ODAD1_CC"/>
</dbReference>
<protein>
    <recommendedName>
        <fullName evidence="4">ODAD1 central coiled coil region domain-containing protein</fullName>
    </recommendedName>
</protein>
<dbReference type="Proteomes" id="UP000596742">
    <property type="component" value="Unassembled WGS sequence"/>
</dbReference>
<feature type="region of interest" description="Disordered" evidence="3">
    <location>
        <begin position="1"/>
        <end position="22"/>
    </location>
</feature>
<feature type="coiled-coil region" evidence="2">
    <location>
        <begin position="24"/>
        <end position="62"/>
    </location>
</feature>
<keyword evidence="1 2" id="KW-0175">Coiled coil</keyword>
<dbReference type="OrthoDB" id="6766775at2759"/>
<feature type="compositionally biased region" description="Basic and acidic residues" evidence="3">
    <location>
        <begin position="270"/>
        <end position="287"/>
    </location>
</feature>
<feature type="compositionally biased region" description="Acidic residues" evidence="3">
    <location>
        <begin position="499"/>
        <end position="510"/>
    </location>
</feature>
<feature type="compositionally biased region" description="Basic and acidic residues" evidence="3">
    <location>
        <begin position="457"/>
        <end position="474"/>
    </location>
</feature>
<reference evidence="5" key="1">
    <citation type="submission" date="2018-11" db="EMBL/GenBank/DDBJ databases">
        <authorList>
            <person name="Alioto T."/>
            <person name="Alioto T."/>
        </authorList>
    </citation>
    <scope>NUCLEOTIDE SEQUENCE</scope>
</reference>
<feature type="region of interest" description="Disordered" evidence="3">
    <location>
        <begin position="270"/>
        <end position="289"/>
    </location>
</feature>
<dbReference type="InterPro" id="IPR051876">
    <property type="entry name" value="ODA-DC/CCD"/>
</dbReference>
<gene>
    <name evidence="5" type="ORF">MGAL_10B080210</name>
</gene>